<evidence type="ECO:0000313" key="2">
    <source>
        <dbReference type="EMBL" id="MCW1915595.1"/>
    </source>
</evidence>
<dbReference type="Gene3D" id="3.30.2310.20">
    <property type="entry name" value="RelE-like"/>
    <property type="match status" value="1"/>
</dbReference>
<dbReference type="InterPro" id="IPR007712">
    <property type="entry name" value="RelE/ParE_toxin"/>
</dbReference>
<organism evidence="2 3">
    <name type="scientific">Luteolibacter rhizosphaerae</name>
    <dbReference type="NCBI Taxonomy" id="2989719"/>
    <lineage>
        <taxon>Bacteria</taxon>
        <taxon>Pseudomonadati</taxon>
        <taxon>Verrucomicrobiota</taxon>
        <taxon>Verrucomicrobiia</taxon>
        <taxon>Verrucomicrobiales</taxon>
        <taxon>Verrucomicrobiaceae</taxon>
        <taxon>Luteolibacter</taxon>
    </lineage>
</organism>
<reference evidence="2" key="1">
    <citation type="submission" date="2022-10" db="EMBL/GenBank/DDBJ databases">
        <title>Luteolibacter sp. GHJ8, whole genome shotgun sequencing project.</title>
        <authorList>
            <person name="Zhao G."/>
            <person name="Shen L."/>
        </authorList>
    </citation>
    <scope>NUCLEOTIDE SEQUENCE</scope>
    <source>
        <strain evidence="2">GHJ8</strain>
    </source>
</reference>
<proteinExistence type="predicted"/>
<dbReference type="RefSeq" id="WP_264515147.1">
    <property type="nucleotide sequence ID" value="NZ_JAPDDR010000010.1"/>
</dbReference>
<keyword evidence="1" id="KW-1277">Toxin-antitoxin system</keyword>
<keyword evidence="3" id="KW-1185">Reference proteome</keyword>
<evidence type="ECO:0000313" key="3">
    <source>
        <dbReference type="Proteomes" id="UP001165653"/>
    </source>
</evidence>
<evidence type="ECO:0000256" key="1">
    <source>
        <dbReference type="ARBA" id="ARBA00022649"/>
    </source>
</evidence>
<dbReference type="InterPro" id="IPR035093">
    <property type="entry name" value="RelE/ParE_toxin_dom_sf"/>
</dbReference>
<dbReference type="EMBL" id="JAPDDR010000010">
    <property type="protein sequence ID" value="MCW1915595.1"/>
    <property type="molecule type" value="Genomic_DNA"/>
</dbReference>
<dbReference type="Proteomes" id="UP001165653">
    <property type="component" value="Unassembled WGS sequence"/>
</dbReference>
<dbReference type="SUPFAM" id="SSF143011">
    <property type="entry name" value="RelE-like"/>
    <property type="match status" value="1"/>
</dbReference>
<sequence length="89" mass="10049">MRSIVFHRRAAKYLSRMPRERAIQVRDALREVAGLANIADHPDIKPMSGNLTGWSRLRVGSYRAILTVIEIDNVLYVDALGPRGDIYKG</sequence>
<comment type="caution">
    <text evidence="2">The sequence shown here is derived from an EMBL/GenBank/DDBJ whole genome shotgun (WGS) entry which is preliminary data.</text>
</comment>
<protein>
    <submittedName>
        <fullName evidence="2">Type II toxin-antitoxin system RelE/ParE family toxin</fullName>
    </submittedName>
</protein>
<name>A0ABT3G6X6_9BACT</name>
<accession>A0ABT3G6X6</accession>
<gene>
    <name evidence="2" type="ORF">OJ996_18565</name>
</gene>
<dbReference type="Pfam" id="PF05016">
    <property type="entry name" value="ParE_toxin"/>
    <property type="match status" value="1"/>
</dbReference>